<keyword evidence="11" id="KW-1185">Reference proteome</keyword>
<dbReference type="GO" id="GO:0006357">
    <property type="term" value="P:regulation of transcription by RNA polymerase II"/>
    <property type="evidence" value="ECO:0007669"/>
    <property type="project" value="InterPro"/>
</dbReference>
<name>A0A9W4WI94_9GLOM</name>
<feature type="compositionally biased region" description="Polar residues" evidence="8">
    <location>
        <begin position="534"/>
        <end position="545"/>
    </location>
</feature>
<keyword evidence="4 7" id="KW-0804">Transcription</keyword>
<comment type="caution">
    <text evidence="10">The sequence shown here is derived from an EMBL/GenBank/DDBJ whole genome shotgun (WGS) entry which is preliminary data.</text>
</comment>
<evidence type="ECO:0000256" key="5">
    <source>
        <dbReference type="ARBA" id="ARBA00023242"/>
    </source>
</evidence>
<evidence type="ECO:0000256" key="1">
    <source>
        <dbReference type="ARBA" id="ARBA00004123"/>
    </source>
</evidence>
<comment type="similarity">
    <text evidence="2 7">Belongs to the enhancer of polycomb family.</text>
</comment>
<evidence type="ECO:0000256" key="8">
    <source>
        <dbReference type="SAM" id="MobiDB-lite"/>
    </source>
</evidence>
<keyword evidence="5 7" id="KW-0539">Nucleus</keyword>
<proteinExistence type="inferred from homology"/>
<feature type="region of interest" description="Disordered" evidence="8">
    <location>
        <begin position="534"/>
        <end position="629"/>
    </location>
</feature>
<gene>
    <name evidence="10" type="ORF">FWILDA_LOCUS1248</name>
</gene>
<protein>
    <recommendedName>
        <fullName evidence="7">Enhancer of polycomb-like protein</fullName>
    </recommendedName>
</protein>
<feature type="compositionally biased region" description="Low complexity" evidence="8">
    <location>
        <begin position="1201"/>
        <end position="1215"/>
    </location>
</feature>
<keyword evidence="3 7" id="KW-0805">Transcription regulation</keyword>
<dbReference type="EMBL" id="CAMKVN010000113">
    <property type="protein sequence ID" value="CAI2163797.1"/>
    <property type="molecule type" value="Genomic_DNA"/>
</dbReference>
<comment type="function">
    <text evidence="6">Component of the NuA4 histone acetyltransferase complex which is involved in transcriptional activation of selected genes principally by acetylation of nucleosomal histone H4 and H2A. The NuA4 complex is also involved in DNA repair. Involved in gene silencing by neighboring heterochromatin, blockage of the silencing spreading along the chromosome, and required for cell cycle progression through G2/M.</text>
</comment>
<feature type="compositionally biased region" description="Polar residues" evidence="8">
    <location>
        <begin position="722"/>
        <end position="749"/>
    </location>
</feature>
<dbReference type="PANTHER" id="PTHR14898">
    <property type="entry name" value="ENHANCER OF POLYCOMB"/>
    <property type="match status" value="1"/>
</dbReference>
<organism evidence="10 11">
    <name type="scientific">Funneliformis geosporum</name>
    <dbReference type="NCBI Taxonomy" id="1117311"/>
    <lineage>
        <taxon>Eukaryota</taxon>
        <taxon>Fungi</taxon>
        <taxon>Fungi incertae sedis</taxon>
        <taxon>Mucoromycota</taxon>
        <taxon>Glomeromycotina</taxon>
        <taxon>Glomeromycetes</taxon>
        <taxon>Glomerales</taxon>
        <taxon>Glomeraceae</taxon>
        <taxon>Funneliformis</taxon>
    </lineage>
</organism>
<evidence type="ECO:0000256" key="2">
    <source>
        <dbReference type="ARBA" id="ARBA00008035"/>
    </source>
</evidence>
<feature type="region of interest" description="Disordered" evidence="8">
    <location>
        <begin position="313"/>
        <end position="334"/>
    </location>
</feature>
<evidence type="ECO:0000259" key="9">
    <source>
        <dbReference type="Pfam" id="PF10513"/>
    </source>
</evidence>
<dbReference type="InterPro" id="IPR024943">
    <property type="entry name" value="Enhancer_polycomb"/>
</dbReference>
<comment type="subcellular location">
    <subcellularLocation>
        <location evidence="1 7">Nucleus</location>
    </subcellularLocation>
</comment>
<evidence type="ECO:0000256" key="6">
    <source>
        <dbReference type="ARBA" id="ARBA00025513"/>
    </source>
</evidence>
<dbReference type="Pfam" id="PF10513">
    <property type="entry name" value="EPL1"/>
    <property type="match status" value="1"/>
</dbReference>
<feature type="compositionally biased region" description="Low complexity" evidence="8">
    <location>
        <begin position="700"/>
        <end position="713"/>
    </location>
</feature>
<reference evidence="10" key="1">
    <citation type="submission" date="2022-08" db="EMBL/GenBank/DDBJ databases">
        <authorList>
            <person name="Kallberg Y."/>
            <person name="Tangrot J."/>
            <person name="Rosling A."/>
        </authorList>
    </citation>
    <scope>NUCLEOTIDE SEQUENCE</scope>
    <source>
        <strain evidence="10">Wild A</strain>
    </source>
</reference>
<feature type="region of interest" description="Disordered" evidence="8">
    <location>
        <begin position="1192"/>
        <end position="1227"/>
    </location>
</feature>
<evidence type="ECO:0000256" key="7">
    <source>
        <dbReference type="RuleBase" id="RU361124"/>
    </source>
</evidence>
<dbReference type="GO" id="GO:0005634">
    <property type="term" value="C:nucleus"/>
    <property type="evidence" value="ECO:0007669"/>
    <property type="project" value="UniProtKB-SubCell"/>
</dbReference>
<dbReference type="GO" id="GO:0035267">
    <property type="term" value="C:NuA4 histone acetyltransferase complex"/>
    <property type="evidence" value="ECO:0007669"/>
    <property type="project" value="InterPro"/>
</dbReference>
<dbReference type="OrthoDB" id="435275at2759"/>
<dbReference type="AlphaFoldDB" id="A0A9W4WI94"/>
<feature type="compositionally biased region" description="Polar residues" evidence="8">
    <location>
        <begin position="585"/>
        <end position="605"/>
    </location>
</feature>
<evidence type="ECO:0000256" key="3">
    <source>
        <dbReference type="ARBA" id="ARBA00023015"/>
    </source>
</evidence>
<evidence type="ECO:0000256" key="4">
    <source>
        <dbReference type="ARBA" id="ARBA00023163"/>
    </source>
</evidence>
<accession>A0A9W4WI94</accession>
<feature type="region of interest" description="Disordered" evidence="8">
    <location>
        <begin position="698"/>
        <end position="752"/>
    </location>
</feature>
<feature type="domain" description="Enhancer of polycomb-like N-terminal" evidence="9">
    <location>
        <begin position="14"/>
        <end position="161"/>
    </location>
</feature>
<evidence type="ECO:0000313" key="10">
    <source>
        <dbReference type="EMBL" id="CAI2163797.1"/>
    </source>
</evidence>
<dbReference type="InterPro" id="IPR019542">
    <property type="entry name" value="Enhancer_polycomb-like_N"/>
</dbReference>
<dbReference type="Proteomes" id="UP001153678">
    <property type="component" value="Unassembled WGS sequence"/>
</dbReference>
<sequence length="1227" mass="137638">MTLPNSTINRKSFRHRKVDNKKPLRIYTPGEINEEDCIPVSRAGIEIETGVEKEEEEEWHLVNALKLRTEYMEKGSTASGKATIPVPTSSRRISYYADAYQTHKWKKPSTYVKFSLPVEECIGCLYCMDEKDDLWLVEHKEKTNSTLIDDQFEEIMQHFENVAKNKYQLLAKKQLPSWQDCEACLPESLQDLKSEAEMIHTYWKTKRKERMSRFRKIGPLMFEIKTQEGKDEEDHPWTCFRRRELKPIRRTRRTETASFDKLRKIRKDIHSGRRIMDNVKVREKTKKQKIELDRKIFEKECTVRELRKKLGIRNETTHEPPKRNRKSSSTMDLIGSTKTKSGIKLSKKDDEYPMTDITDYPYLIQRKPVAASFFRKFDSLKPTDRTSISCTAFRSRFGRGGRRRRIIDRLDVFSYKRIRETDDRFKYDSDGAEDVFSEDEMNLEDEEDNNKVEDLTENMIRFHLFKEEDYQNLGTYRRIQKEKQNSPTKQQSLDALTVNNNPTQSTQLVNVESKQILEQRTILDPRFTNSISRSAESRVNVNNQDSRQKPDSVNIVQRSNGVDPRASINNPSNIDSHCVDPRTFNGVNRNQGVNAESSTSRLNSNPPTPRLSNDPRANRDSRLVNNNISNSRAHNGLIIRPTVATMNHRDNVSPYMRPMSRMIPEDSNNTNNVMANNRGLNNSSLVKNHATSQLTPVTQINSPASSSNSNINGQGNGDGLTHSPSNQGMVNGSTSMIDPTKGSTTTSRQAIDPSKISMNIDQTKILFNESNQIVNVTTGPIVEPAKLVNASVEAQNINNVNLIKPTQRMGIGNGLNGIQQTINTSIHSTSAAAQHYMLTSQEFSQLNPNNLTPQQAMVMRTITNMRRSELVQNLQNMTSNSSLSVSTSNVTQQTNNNQLRQSMAQTQRQQNMTLPNVGLNVPSNSVLPQKMVLSPGMVQSPSTPVIRQNNGIQSSSSAKPIMAQGIFAANNMPQTPGSSNVRHALAIQKLLMGQNISGVNGSQNINVNTNVSIGNNGSQTINVNSNVSLGNNGPFIQAGNLMGMNGIIPANGQPTSNLRQPSIMQLNGRNYIVTNNIAQLNGASNLGLRPGNGSANLGSRPNNMVLPINLRQGTPLRQVPTNGAALRHNMVHPNGFITNGANFRQINSNQMRPQQPIHRQHIMLPNGSMLGNQMLTNGTNNNIEILLASQSPRQNNVSPASVTTSNGNNNSVGTPSPQPQAEQRTVR</sequence>
<evidence type="ECO:0000313" key="11">
    <source>
        <dbReference type="Proteomes" id="UP001153678"/>
    </source>
</evidence>